<organism evidence="2 3">
    <name type="scientific">Vibrio sagamiensis NBRC 104589</name>
    <dbReference type="NCBI Taxonomy" id="1219064"/>
    <lineage>
        <taxon>Bacteria</taxon>
        <taxon>Pseudomonadati</taxon>
        <taxon>Pseudomonadota</taxon>
        <taxon>Gammaproteobacteria</taxon>
        <taxon>Vibrionales</taxon>
        <taxon>Vibrionaceae</taxon>
        <taxon>Vibrio</taxon>
    </lineage>
</organism>
<reference evidence="2 3" key="1">
    <citation type="submission" date="2019-07" db="EMBL/GenBank/DDBJ databases">
        <title>Whole genome shotgun sequence of Vibrio sagamiensis NBRC 104589.</title>
        <authorList>
            <person name="Hosoyama A."/>
            <person name="Uohara A."/>
            <person name="Ohji S."/>
            <person name="Ichikawa N."/>
        </authorList>
    </citation>
    <scope>NUCLEOTIDE SEQUENCE [LARGE SCALE GENOMIC DNA]</scope>
    <source>
        <strain evidence="2 3">NBRC 104589</strain>
    </source>
</reference>
<evidence type="ECO:0000313" key="3">
    <source>
        <dbReference type="Proteomes" id="UP000321922"/>
    </source>
</evidence>
<keyword evidence="1" id="KW-0732">Signal</keyword>
<keyword evidence="3" id="KW-1185">Reference proteome</keyword>
<evidence type="ECO:0000256" key="1">
    <source>
        <dbReference type="SAM" id="SignalP"/>
    </source>
</evidence>
<proteinExistence type="predicted"/>
<dbReference type="RefSeq" id="WP_050567365.1">
    <property type="nucleotide sequence ID" value="NZ_BAOJ01000069.1"/>
</dbReference>
<feature type="signal peptide" evidence="1">
    <location>
        <begin position="1"/>
        <end position="24"/>
    </location>
</feature>
<sequence>MKAPIFGKKLLVTTLTLMPLSVFADMHAYNSCNDILAQGAYAQYQVTTDSETGIALKKWLCSTDHISNYGRNSFQSAVVDILSLDRYNGNVDEWKRAECQGWKDSNYTGSKSAHLLIQKVNDNIIDNWSSCMQEKQGHPLVCYAKQTDQSLRMKFVNNGNSDIEVNSLYAGNMTSKQWNPRTIRADRGYIMRYTIDDERYDAEFVLNGETGYDDVSCDYTIPAKPKPSTKYQCEVLRLNSLSAKKITTRDYEYLREAKMVPAFDNGRFVAGYPCELY</sequence>
<dbReference type="EMBL" id="BJXJ01000015">
    <property type="protein sequence ID" value="GEM75755.1"/>
    <property type="molecule type" value="Genomic_DNA"/>
</dbReference>
<comment type="caution">
    <text evidence="2">The sequence shown here is derived from an EMBL/GenBank/DDBJ whole genome shotgun (WGS) entry which is preliminary data.</text>
</comment>
<dbReference type="AlphaFoldDB" id="A0A511QEM7"/>
<gene>
    <name evidence="2" type="ORF">VSA01S_18670</name>
</gene>
<dbReference type="OrthoDB" id="8560623at2"/>
<dbReference type="Proteomes" id="UP000321922">
    <property type="component" value="Unassembled WGS sequence"/>
</dbReference>
<protein>
    <submittedName>
        <fullName evidence="2">Uncharacterized protein</fullName>
    </submittedName>
</protein>
<feature type="chain" id="PRO_5021917982" evidence="1">
    <location>
        <begin position="25"/>
        <end position="277"/>
    </location>
</feature>
<accession>A0A511QEM7</accession>
<evidence type="ECO:0000313" key="2">
    <source>
        <dbReference type="EMBL" id="GEM75755.1"/>
    </source>
</evidence>
<name>A0A511QEM7_9VIBR</name>